<accession>A0A0A6UDY2</accession>
<evidence type="ECO:0000313" key="1">
    <source>
        <dbReference type="EMBL" id="KHD72504.1"/>
    </source>
</evidence>
<reference evidence="1" key="1">
    <citation type="submission" date="2014-10" db="EMBL/GenBank/DDBJ databases">
        <title>Draft genome sequence of Actinoplanes utahensis NRRL 12052.</title>
        <authorList>
            <person name="Velasco-Bucheli B."/>
            <person name="del Cerro C."/>
            <person name="Hormigo D."/>
            <person name="Garcia J.L."/>
            <person name="Acebal C."/>
            <person name="Arroyo M."/>
            <person name="de la Mata I."/>
        </authorList>
    </citation>
    <scope>NUCLEOTIDE SEQUENCE [LARGE SCALE GENOMIC DNA]</scope>
    <source>
        <strain evidence="1">NRRL 12052</strain>
    </source>
</reference>
<sequence>MTSSMAEVRAGGGRLPTEKITLDLDPTGLYAARFAAAAENMPLDDWISRAVRARAIQEDMERQRERGQLDLDDPPGWAEMVERNVLGVDEA</sequence>
<dbReference type="STRING" id="1869.MB27_39325"/>
<dbReference type="OrthoDB" id="9808602at2"/>
<dbReference type="AlphaFoldDB" id="A0A0A6UDY2"/>
<gene>
    <name evidence="1" type="ORF">MB27_39325</name>
</gene>
<comment type="caution">
    <text evidence="1">The sequence shown here is derived from an EMBL/GenBank/DDBJ whole genome shotgun (WGS) entry which is preliminary data.</text>
</comment>
<dbReference type="EMBL" id="JRTT01000137">
    <property type="protein sequence ID" value="KHD72504.1"/>
    <property type="molecule type" value="Genomic_DNA"/>
</dbReference>
<dbReference type="RefSeq" id="WP_043533176.1">
    <property type="nucleotide sequence ID" value="NZ_BAABKU010000003.1"/>
</dbReference>
<proteinExistence type="predicted"/>
<keyword evidence="2" id="KW-1185">Reference proteome</keyword>
<organism evidence="1 2">
    <name type="scientific">Actinoplanes utahensis</name>
    <dbReference type="NCBI Taxonomy" id="1869"/>
    <lineage>
        <taxon>Bacteria</taxon>
        <taxon>Bacillati</taxon>
        <taxon>Actinomycetota</taxon>
        <taxon>Actinomycetes</taxon>
        <taxon>Micromonosporales</taxon>
        <taxon>Micromonosporaceae</taxon>
        <taxon>Actinoplanes</taxon>
    </lineage>
</organism>
<dbReference type="Proteomes" id="UP000054537">
    <property type="component" value="Unassembled WGS sequence"/>
</dbReference>
<name>A0A0A6UDY2_ACTUT</name>
<protein>
    <submittedName>
        <fullName evidence="1">Uncharacterized protein</fullName>
    </submittedName>
</protein>
<evidence type="ECO:0000313" key="2">
    <source>
        <dbReference type="Proteomes" id="UP000054537"/>
    </source>
</evidence>